<feature type="domain" description="RNase H type-1" evidence="2">
    <location>
        <begin position="120"/>
        <end position="233"/>
    </location>
</feature>
<dbReference type="InterPro" id="IPR012337">
    <property type="entry name" value="RNaseH-like_sf"/>
</dbReference>
<dbReference type="InterPro" id="IPR036397">
    <property type="entry name" value="RNaseH_sf"/>
</dbReference>
<evidence type="ECO:0000313" key="3">
    <source>
        <dbReference type="EMBL" id="ABN09176.1"/>
    </source>
</evidence>
<dbReference type="AlphaFoldDB" id="A2Q6F6"/>
<name>A2Q6F6_MEDTR</name>
<evidence type="ECO:0000256" key="1">
    <source>
        <dbReference type="SAM" id="SignalP"/>
    </source>
</evidence>
<keyword evidence="3" id="KW-0808">Transferase</keyword>
<dbReference type="GO" id="GO:0016740">
    <property type="term" value="F:transferase activity"/>
    <property type="evidence" value="ECO:0007669"/>
    <property type="project" value="UniProtKB-KW"/>
</dbReference>
<feature type="chain" id="PRO_5002644870" evidence="1">
    <location>
        <begin position="20"/>
        <end position="260"/>
    </location>
</feature>
<reference evidence="3" key="2">
    <citation type="submission" date="2007-03" db="EMBL/GenBank/DDBJ databases">
        <authorList>
            <consortium name="The International Medicago Genome Annotation Group"/>
        </authorList>
    </citation>
    <scope>NUCLEOTIDE SEQUENCE</scope>
</reference>
<dbReference type="Pfam" id="PF13456">
    <property type="entry name" value="RVT_3"/>
    <property type="match status" value="1"/>
</dbReference>
<dbReference type="EMBL" id="AC183371">
    <property type="protein sequence ID" value="ABN09176.1"/>
    <property type="molecule type" value="Genomic_DNA"/>
</dbReference>
<dbReference type="PROSITE" id="PS51257">
    <property type="entry name" value="PROKAR_LIPOPROTEIN"/>
    <property type="match status" value="1"/>
</dbReference>
<protein>
    <submittedName>
        <fullName evidence="3">Polynucleotidyl transferase, Ribonuclease H fold</fullName>
    </submittedName>
</protein>
<dbReference type="InterPro" id="IPR002156">
    <property type="entry name" value="RNaseH_domain"/>
</dbReference>
<keyword evidence="1" id="KW-0732">Signal</keyword>
<organism evidence="3">
    <name type="scientific">Medicago truncatula</name>
    <name type="common">Barrel medic</name>
    <name type="synonym">Medicago tribuloides</name>
    <dbReference type="NCBI Taxonomy" id="3880"/>
    <lineage>
        <taxon>Eukaryota</taxon>
        <taxon>Viridiplantae</taxon>
        <taxon>Streptophyta</taxon>
        <taxon>Embryophyta</taxon>
        <taxon>Tracheophyta</taxon>
        <taxon>Spermatophyta</taxon>
        <taxon>Magnoliopsida</taxon>
        <taxon>eudicotyledons</taxon>
        <taxon>Gunneridae</taxon>
        <taxon>Pentapetalae</taxon>
        <taxon>rosids</taxon>
        <taxon>fabids</taxon>
        <taxon>Fabales</taxon>
        <taxon>Fabaceae</taxon>
        <taxon>Papilionoideae</taxon>
        <taxon>50 kb inversion clade</taxon>
        <taxon>NPAAA clade</taxon>
        <taxon>Hologalegina</taxon>
        <taxon>IRL clade</taxon>
        <taxon>Trifolieae</taxon>
        <taxon>Medicago</taxon>
    </lineage>
</organism>
<dbReference type="CDD" id="cd06222">
    <property type="entry name" value="RNase_H_like"/>
    <property type="match status" value="1"/>
</dbReference>
<dbReference type="SUPFAM" id="SSF53098">
    <property type="entry name" value="Ribonuclease H-like"/>
    <property type="match status" value="1"/>
</dbReference>
<dbReference type="PANTHER" id="PTHR47074:SF48">
    <property type="entry name" value="POLYNUCLEOTIDYL TRANSFERASE, RIBONUCLEASE H-LIKE SUPERFAMILY PROTEIN"/>
    <property type="match status" value="1"/>
</dbReference>
<feature type="signal peptide" evidence="1">
    <location>
        <begin position="1"/>
        <end position="19"/>
    </location>
</feature>
<sequence>MSSRACIFLLMMHHQLGLGCHGTNIQIPISMLIRVQRLSISQVALAAMTLWSLWKCRNSKLWDNVDTPSLVVCNRARDTLYEWSYMQHANNLVQEITHDALWEKPPLTVVKCNVECALFNNNSIMGYGLCFRDSMGHFLPGMSNYEFLRVTPSEAEATGLLEAVKLAIARGMQSVIFKSDCKIVVDAVNSSVNPHNELGDIIFYCKQLLSLHANFSVRFVRRQANKVAHNIARASLSHPSPHIFFDVPSSLNTLLLNYMN</sequence>
<dbReference type="PANTHER" id="PTHR47074">
    <property type="entry name" value="BNAC02G40300D PROTEIN"/>
    <property type="match status" value="1"/>
</dbReference>
<dbReference type="InterPro" id="IPR044730">
    <property type="entry name" value="RNase_H-like_dom_plant"/>
</dbReference>
<proteinExistence type="predicted"/>
<reference evidence="3" key="1">
    <citation type="submission" date="2006-05" db="EMBL/GenBank/DDBJ databases">
        <authorList>
            <person name="Town C.D."/>
        </authorList>
    </citation>
    <scope>NUCLEOTIDE SEQUENCE</scope>
</reference>
<dbReference type="GO" id="GO:0003676">
    <property type="term" value="F:nucleic acid binding"/>
    <property type="evidence" value="ECO:0007669"/>
    <property type="project" value="InterPro"/>
</dbReference>
<accession>A2Q6F6</accession>
<evidence type="ECO:0000259" key="2">
    <source>
        <dbReference type="Pfam" id="PF13456"/>
    </source>
</evidence>
<gene>
    <name evidence="3" type="ORF">MtrDRAFT_AC183371g13v1</name>
</gene>
<dbReference type="InterPro" id="IPR052929">
    <property type="entry name" value="RNase_H-like_EbsB-rel"/>
</dbReference>
<dbReference type="Gene3D" id="3.30.420.10">
    <property type="entry name" value="Ribonuclease H-like superfamily/Ribonuclease H"/>
    <property type="match status" value="1"/>
</dbReference>
<dbReference type="GO" id="GO:0004523">
    <property type="term" value="F:RNA-DNA hybrid ribonuclease activity"/>
    <property type="evidence" value="ECO:0007669"/>
    <property type="project" value="InterPro"/>
</dbReference>